<dbReference type="GO" id="GO:0008233">
    <property type="term" value="F:peptidase activity"/>
    <property type="evidence" value="ECO:0007669"/>
    <property type="project" value="UniProtKB-KW"/>
</dbReference>
<keyword evidence="2" id="KW-0645">Protease</keyword>
<dbReference type="Pfam" id="PF04586">
    <property type="entry name" value="Peptidase_S78"/>
    <property type="match status" value="1"/>
</dbReference>
<evidence type="ECO:0000256" key="1">
    <source>
        <dbReference type="ARBA" id="ARBA00022612"/>
    </source>
</evidence>
<dbReference type="InterPro" id="IPR006433">
    <property type="entry name" value="Prohead_protease"/>
</dbReference>
<organism evidence="5 6">
    <name type="scientific">Roseibium aquae</name>
    <dbReference type="NCBI Taxonomy" id="1323746"/>
    <lineage>
        <taxon>Bacteria</taxon>
        <taxon>Pseudomonadati</taxon>
        <taxon>Pseudomonadota</taxon>
        <taxon>Alphaproteobacteria</taxon>
        <taxon>Hyphomicrobiales</taxon>
        <taxon>Stappiaceae</taxon>
        <taxon>Roseibium</taxon>
    </lineage>
</organism>
<evidence type="ECO:0000256" key="2">
    <source>
        <dbReference type="ARBA" id="ARBA00022670"/>
    </source>
</evidence>
<keyword evidence="1" id="KW-1188">Viral release from host cell</keyword>
<accession>A0A916TNU3</accession>
<dbReference type="NCBIfam" id="TIGR01543">
    <property type="entry name" value="proheadase_HK97"/>
    <property type="match status" value="1"/>
</dbReference>
<comment type="caution">
    <text evidence="5">The sequence shown here is derived from an EMBL/GenBank/DDBJ whole genome shotgun (WGS) entry which is preliminary data.</text>
</comment>
<gene>
    <name evidence="5" type="ORF">GCM10011316_38600</name>
</gene>
<keyword evidence="6" id="KW-1185">Reference proteome</keyword>
<dbReference type="SUPFAM" id="SSF50789">
    <property type="entry name" value="Herpes virus serine proteinase, assemblin"/>
    <property type="match status" value="1"/>
</dbReference>
<protein>
    <recommendedName>
        <fullName evidence="4">Prohead serine protease domain-containing protein</fullName>
    </recommendedName>
</protein>
<evidence type="ECO:0000313" key="6">
    <source>
        <dbReference type="Proteomes" id="UP000605148"/>
    </source>
</evidence>
<evidence type="ECO:0000256" key="3">
    <source>
        <dbReference type="ARBA" id="ARBA00022801"/>
    </source>
</evidence>
<proteinExistence type="predicted"/>
<reference evidence="5" key="2">
    <citation type="submission" date="2020-09" db="EMBL/GenBank/DDBJ databases">
        <authorList>
            <person name="Sun Q."/>
            <person name="Zhou Y."/>
        </authorList>
    </citation>
    <scope>NUCLEOTIDE SEQUENCE</scope>
    <source>
        <strain evidence="5">CGMCC 1.12426</strain>
    </source>
</reference>
<keyword evidence="3" id="KW-0378">Hydrolase</keyword>
<dbReference type="Proteomes" id="UP000605148">
    <property type="component" value="Unassembled WGS sequence"/>
</dbReference>
<dbReference type="AlphaFoldDB" id="A0A916TNU3"/>
<dbReference type="GO" id="GO:0006508">
    <property type="term" value="P:proteolysis"/>
    <property type="evidence" value="ECO:0007669"/>
    <property type="project" value="UniProtKB-KW"/>
</dbReference>
<sequence length="224" mass="24238">MLLKQSTILDKGAPLELKFASSGNTATIAGYGATFGDQPDTYGDIIRAGAFAETLKGRQASDVVMLWQHSTSDVIGLWTEIREDETGLYVKGQLNLETQRGREAASLVKQRALNGLSIGFRVQSDGAEMTPEGLRQITKAELWEVSLVTFPANTNARLKRSSDFDQVNSRGDLERFLKSGGAPNALAKRIAHGGWPGDRHAVEIEDITAALKAATHDIDTILKG</sequence>
<dbReference type="EMBL" id="BMFA01000018">
    <property type="protein sequence ID" value="GGB62985.1"/>
    <property type="molecule type" value="Genomic_DNA"/>
</dbReference>
<feature type="domain" description="Prohead serine protease" evidence="4">
    <location>
        <begin position="22"/>
        <end position="167"/>
    </location>
</feature>
<dbReference type="RefSeq" id="WP_188656288.1">
    <property type="nucleotide sequence ID" value="NZ_BMFA01000018.1"/>
</dbReference>
<evidence type="ECO:0000259" key="4">
    <source>
        <dbReference type="Pfam" id="PF04586"/>
    </source>
</evidence>
<dbReference type="InterPro" id="IPR054613">
    <property type="entry name" value="Peptidase_S78_dom"/>
</dbReference>
<name>A0A916TNU3_9HYPH</name>
<reference evidence="5" key="1">
    <citation type="journal article" date="2014" name="Int. J. Syst. Evol. Microbiol.">
        <title>Complete genome sequence of Corynebacterium casei LMG S-19264T (=DSM 44701T), isolated from a smear-ripened cheese.</title>
        <authorList>
            <consortium name="US DOE Joint Genome Institute (JGI-PGF)"/>
            <person name="Walter F."/>
            <person name="Albersmeier A."/>
            <person name="Kalinowski J."/>
            <person name="Ruckert C."/>
        </authorList>
    </citation>
    <scope>NUCLEOTIDE SEQUENCE</scope>
    <source>
        <strain evidence="5">CGMCC 1.12426</strain>
    </source>
</reference>
<evidence type="ECO:0000313" key="5">
    <source>
        <dbReference type="EMBL" id="GGB62985.1"/>
    </source>
</evidence>